<evidence type="ECO:0000256" key="4">
    <source>
        <dbReference type="ARBA" id="ARBA00022645"/>
    </source>
</evidence>
<name>A0ABS7UR38_9BACI</name>
<dbReference type="RefSeq" id="WP_224138528.1">
    <property type="nucleotide sequence ID" value="NZ_JAIQUM010000015.1"/>
</dbReference>
<protein>
    <recommendedName>
        <fullName evidence="3">serine-type D-Ala-D-Ala carboxypeptidase</fullName>
        <ecNumber evidence="3">3.4.16.4</ecNumber>
    </recommendedName>
</protein>
<dbReference type="PRINTS" id="PR00725">
    <property type="entry name" value="DADACBPTASE1"/>
</dbReference>
<evidence type="ECO:0000259" key="14">
    <source>
        <dbReference type="Pfam" id="PF07943"/>
    </source>
</evidence>
<evidence type="ECO:0000259" key="13">
    <source>
        <dbReference type="Pfam" id="PF00768"/>
    </source>
</evidence>
<dbReference type="EMBL" id="JAIQUM010000015">
    <property type="protein sequence ID" value="MBZ5750400.1"/>
    <property type="molecule type" value="Genomic_DNA"/>
</dbReference>
<dbReference type="Gene3D" id="2.30.140.30">
    <property type="match status" value="1"/>
</dbReference>
<keyword evidence="5" id="KW-0645">Protease</keyword>
<evidence type="ECO:0000256" key="10">
    <source>
        <dbReference type="ARBA" id="ARBA00023316"/>
    </source>
</evidence>
<comment type="catalytic activity">
    <reaction evidence="11">
        <text>Preferential cleavage: (Ac)2-L-Lys-D-Ala-|-D-Ala. Also transpeptidation of peptidyl-alanyl moieties that are N-acyl substituents of D-alanine.</text>
        <dbReference type="EC" id="3.4.16.4"/>
    </reaction>
</comment>
<proteinExistence type="inferred from homology"/>
<evidence type="ECO:0000313" key="15">
    <source>
        <dbReference type="EMBL" id="MBZ5750400.1"/>
    </source>
</evidence>
<evidence type="ECO:0000256" key="9">
    <source>
        <dbReference type="ARBA" id="ARBA00022984"/>
    </source>
</evidence>
<evidence type="ECO:0000256" key="5">
    <source>
        <dbReference type="ARBA" id="ARBA00022670"/>
    </source>
</evidence>
<dbReference type="InterPro" id="IPR012907">
    <property type="entry name" value="Peptidase_S11_C"/>
</dbReference>
<keyword evidence="4 15" id="KW-0121">Carboxypeptidase</keyword>
<dbReference type="InterPro" id="IPR001967">
    <property type="entry name" value="Peptidase_S11_N"/>
</dbReference>
<evidence type="ECO:0000256" key="6">
    <source>
        <dbReference type="ARBA" id="ARBA00022729"/>
    </source>
</evidence>
<dbReference type="SUPFAM" id="SSF56601">
    <property type="entry name" value="beta-lactamase/transpeptidase-like"/>
    <property type="match status" value="1"/>
</dbReference>
<dbReference type="PANTHER" id="PTHR21581">
    <property type="entry name" value="D-ALANYL-D-ALANINE CARBOXYPEPTIDASE"/>
    <property type="match status" value="1"/>
</dbReference>
<dbReference type="Proteomes" id="UP001165287">
    <property type="component" value="Unassembled WGS sequence"/>
</dbReference>
<organism evidence="15 16">
    <name type="scientific">Metabacillus rhizolycopersici</name>
    <dbReference type="NCBI Taxonomy" id="2875709"/>
    <lineage>
        <taxon>Bacteria</taxon>
        <taxon>Bacillati</taxon>
        <taxon>Bacillota</taxon>
        <taxon>Bacilli</taxon>
        <taxon>Bacillales</taxon>
        <taxon>Bacillaceae</taxon>
        <taxon>Metabacillus</taxon>
    </lineage>
</organism>
<reference evidence="15" key="1">
    <citation type="submission" date="2024-05" db="EMBL/GenBank/DDBJ databases">
        <title>Metabacillus sp. nov., isolated from the rhizosphere soil of tomato plants.</title>
        <authorList>
            <person name="Ma R."/>
        </authorList>
    </citation>
    <scope>NUCLEOTIDE SEQUENCE</scope>
    <source>
        <strain evidence="15">DBTR6</strain>
    </source>
</reference>
<comment type="pathway">
    <text evidence="1">Cell wall biogenesis; peptidoglycan biosynthesis.</text>
</comment>
<comment type="similarity">
    <text evidence="2 12">Belongs to the peptidase S11 family.</text>
</comment>
<dbReference type="GO" id="GO:0004180">
    <property type="term" value="F:carboxypeptidase activity"/>
    <property type="evidence" value="ECO:0007669"/>
    <property type="project" value="UniProtKB-KW"/>
</dbReference>
<dbReference type="Pfam" id="PF00768">
    <property type="entry name" value="Peptidase_S11"/>
    <property type="match status" value="1"/>
</dbReference>
<keyword evidence="16" id="KW-1185">Reference proteome</keyword>
<evidence type="ECO:0000256" key="8">
    <source>
        <dbReference type="ARBA" id="ARBA00022960"/>
    </source>
</evidence>
<feature type="domain" description="Peptidase S11 D-Ala-D-Ala carboxypeptidase A C-terminal" evidence="14">
    <location>
        <begin position="270"/>
        <end position="355"/>
    </location>
</feature>
<evidence type="ECO:0000256" key="3">
    <source>
        <dbReference type="ARBA" id="ARBA00012448"/>
    </source>
</evidence>
<accession>A0ABS7UR38</accession>
<keyword evidence="6" id="KW-0732">Signal</keyword>
<feature type="domain" description="Peptidase S11 D-alanyl-D-alanine carboxypeptidase A N-terminal" evidence="13">
    <location>
        <begin position="28"/>
        <end position="253"/>
    </location>
</feature>
<dbReference type="Pfam" id="PF07943">
    <property type="entry name" value="PBP5_C"/>
    <property type="match status" value="1"/>
</dbReference>
<evidence type="ECO:0000256" key="2">
    <source>
        <dbReference type="ARBA" id="ARBA00007164"/>
    </source>
</evidence>
<evidence type="ECO:0000256" key="11">
    <source>
        <dbReference type="ARBA" id="ARBA00034000"/>
    </source>
</evidence>
<comment type="caution">
    <text evidence="15">The sequence shown here is derived from an EMBL/GenBank/DDBJ whole genome shotgun (WGS) entry which is preliminary data.</text>
</comment>
<evidence type="ECO:0000313" key="16">
    <source>
        <dbReference type="Proteomes" id="UP001165287"/>
    </source>
</evidence>
<dbReference type="InterPro" id="IPR012338">
    <property type="entry name" value="Beta-lactam/transpept-like"/>
</dbReference>
<keyword evidence="9" id="KW-0573">Peptidoglycan synthesis</keyword>
<keyword evidence="7" id="KW-0378">Hydrolase</keyword>
<sequence>MLYRKKVIFGFIIIFLLLTIFPCNSTATGVSAKAAILIEQESGRILYEKEAHTKMRIASITKIMTAILAIESGKMDEMVTVSERAVQAEGSAVYLQKGEKIKLEDLVYGLMLRSGNDAAVAIAEHVGGSLEGFVVLMNQKAQEIGMTNTEFANPHGLDDHENHFSTAYDMAILTQYAMKNETYQKISGTETHKAPNPNEKWEREWENKNKLLTGLYKYTTGGKTGYTVRAKRTLVSTASKDGFNTIVVTLNDPDDWQDHMNLHDYAFNNYELVNLKKQGTLNKIDNEFYKNRVFIDRNVQYPLTTDEQEKVKISLSLLTPSKAWEDLKNVPNIVGQMSVKLDEKEIAKLPIYFDNGKVEKPKDTFWQLFKNLFLATVGVNKDG</sequence>
<dbReference type="PANTHER" id="PTHR21581:SF33">
    <property type="entry name" value="D-ALANYL-D-ALANINE CARBOXYPEPTIDASE DACB"/>
    <property type="match status" value="1"/>
</dbReference>
<dbReference type="Gene3D" id="3.40.710.10">
    <property type="entry name" value="DD-peptidase/beta-lactamase superfamily"/>
    <property type="match status" value="1"/>
</dbReference>
<dbReference type="EC" id="3.4.16.4" evidence="3"/>
<evidence type="ECO:0000256" key="12">
    <source>
        <dbReference type="RuleBase" id="RU004016"/>
    </source>
</evidence>
<keyword evidence="8" id="KW-0133">Cell shape</keyword>
<keyword evidence="10" id="KW-0961">Cell wall biogenesis/degradation</keyword>
<dbReference type="InterPro" id="IPR018044">
    <property type="entry name" value="Peptidase_S11"/>
</dbReference>
<gene>
    <name evidence="15" type="ORF">K9V48_09110</name>
</gene>
<evidence type="ECO:0000256" key="1">
    <source>
        <dbReference type="ARBA" id="ARBA00004752"/>
    </source>
</evidence>
<evidence type="ECO:0000256" key="7">
    <source>
        <dbReference type="ARBA" id="ARBA00022801"/>
    </source>
</evidence>